<keyword evidence="2" id="KW-1185">Reference proteome</keyword>
<evidence type="ECO:0000313" key="2">
    <source>
        <dbReference type="Proteomes" id="UP001055072"/>
    </source>
</evidence>
<proteinExistence type="predicted"/>
<sequence length="1014" mass="107716">MQSPASCVASSPTFQSLSSQQSSTTSLTTHNIPTGTTPSPSYTASIRDTTLAVAARLPNQTPPSAPSIPSSAPDYSSVTSTPSMAGTQMGTSTTASQPSLPSVDSGSDTRHAVGGSDVPIDLRGLFALPSSNGIPASTAVFGAPRTINLPTLKNPQGELLDLNELAGFGDGLSEFVFLIVMAHSVRIFVVIRFEERAITPTQETFSIHSPPTFVPHNVSQPFIKPLPTTHDMASAGFTNSPTYHSQATFTSASAFSPNPSLASFPSLPSLTSVQSSLSSLTSTPSIASEPSPSIGSDTDSVSAGLKTPNVYINGLPPNFPEEDLLAMTKPFGEVISVRTFTRHVSDKPSGYGFVLFGSVHGAERCIESLRKYRNLHPSFSKQIHKIPGTSYAAIHADTALNLPSRTDETPDSFKSKMERLKDPSSTNLYMEGLPLSIDEPTLQALVNPYRIMSSRFFRTRLSNPPRIIAFVRLESREAAEEVIERLHGRMVRGWCDAGSRISVRFADTSEQRELRRVERVNRDGENSPARLTMAQAALLNLKGTQMGNATNPRLPGPNFGAISLPPVIGTAVSVVEPAFVATVEGLRPLPPPIGLHHQSSVDPPMLRGSNGLPYDSSALGLVPPNAHSDYVSSDDLLQAPMAGMDIGSKPLLSTRAQNGFTPMEKLILQAHEQRQRQEALAIATGGAFVQTGNGSGAVQGRYGKGLRTSEFNPSATEFSPSVPSLGRLRAPVVTSAESGSERRRLVDFLPAMSEQDFHARASQQRTAAKLKLESNTLRLDQESRAQFTRQRNQTHAEAKAQAEAEARAAHARSTTVPSHYLHTDISRSLLSDLHPVTSTSAIGSNTQACRNNLQNDACDINSPAQSHSKNTSNVTRNVGQGGVRQSNIPTSNTNVHSKSIANGDAQQQQTTRIDTDSSAVRSRPSASHGEDEDDGSGLDSPALSYSARTPASLSPTTPFSAFGETFDGPPMTTGEVGLGVGVGGTNEMTNIGTSKSITTSVGTVFADVSATSEN</sequence>
<accession>A0ACB8U2J4</accession>
<comment type="caution">
    <text evidence="1">The sequence shown here is derived from an EMBL/GenBank/DDBJ whole genome shotgun (WGS) entry which is preliminary data.</text>
</comment>
<protein>
    <submittedName>
        <fullName evidence="1">Uncharacterized protein</fullName>
    </submittedName>
</protein>
<organism evidence="1 2">
    <name type="scientific">Irpex rosettiformis</name>
    <dbReference type="NCBI Taxonomy" id="378272"/>
    <lineage>
        <taxon>Eukaryota</taxon>
        <taxon>Fungi</taxon>
        <taxon>Dikarya</taxon>
        <taxon>Basidiomycota</taxon>
        <taxon>Agaricomycotina</taxon>
        <taxon>Agaricomycetes</taxon>
        <taxon>Polyporales</taxon>
        <taxon>Irpicaceae</taxon>
        <taxon>Irpex</taxon>
    </lineage>
</organism>
<dbReference type="EMBL" id="MU274914">
    <property type="protein sequence ID" value="KAI0088394.1"/>
    <property type="molecule type" value="Genomic_DNA"/>
</dbReference>
<gene>
    <name evidence="1" type="ORF">BDY19DRAFT_1057532</name>
</gene>
<reference evidence="1" key="1">
    <citation type="journal article" date="2021" name="Environ. Microbiol.">
        <title>Gene family expansions and transcriptome signatures uncover fungal adaptations to wood decay.</title>
        <authorList>
            <person name="Hage H."/>
            <person name="Miyauchi S."/>
            <person name="Viragh M."/>
            <person name="Drula E."/>
            <person name="Min B."/>
            <person name="Chaduli D."/>
            <person name="Navarro D."/>
            <person name="Favel A."/>
            <person name="Norest M."/>
            <person name="Lesage-Meessen L."/>
            <person name="Balint B."/>
            <person name="Merenyi Z."/>
            <person name="de Eugenio L."/>
            <person name="Morin E."/>
            <person name="Martinez A.T."/>
            <person name="Baldrian P."/>
            <person name="Stursova M."/>
            <person name="Martinez M.J."/>
            <person name="Novotny C."/>
            <person name="Magnuson J.K."/>
            <person name="Spatafora J.W."/>
            <person name="Maurice S."/>
            <person name="Pangilinan J."/>
            <person name="Andreopoulos W."/>
            <person name="LaButti K."/>
            <person name="Hundley H."/>
            <person name="Na H."/>
            <person name="Kuo A."/>
            <person name="Barry K."/>
            <person name="Lipzen A."/>
            <person name="Henrissat B."/>
            <person name="Riley R."/>
            <person name="Ahrendt S."/>
            <person name="Nagy L.G."/>
            <person name="Grigoriev I.V."/>
            <person name="Martin F."/>
            <person name="Rosso M.N."/>
        </authorList>
    </citation>
    <scope>NUCLEOTIDE SEQUENCE</scope>
    <source>
        <strain evidence="1">CBS 384.51</strain>
    </source>
</reference>
<evidence type="ECO:0000313" key="1">
    <source>
        <dbReference type="EMBL" id="KAI0088394.1"/>
    </source>
</evidence>
<dbReference type="Proteomes" id="UP001055072">
    <property type="component" value="Unassembled WGS sequence"/>
</dbReference>
<name>A0ACB8U2J4_9APHY</name>